<accession>A0A0P1P8G8</accession>
<evidence type="ECO:0000259" key="6">
    <source>
        <dbReference type="PROSITE" id="PS50893"/>
    </source>
</evidence>
<proteinExistence type="predicted"/>
<keyword evidence="2" id="KW-0547">Nucleotide-binding</keyword>
<accession>A0A0P1LPX0</accession>
<evidence type="ECO:0000313" key="8">
    <source>
        <dbReference type="EMBL" id="CUU05482.1"/>
    </source>
</evidence>
<accession>A0A0P1MRW4</accession>
<accession>A0A0S4N2I2</accession>
<dbReference type="Proteomes" id="UP000182200">
    <property type="component" value="Unassembled WGS sequence"/>
</dbReference>
<dbReference type="STRING" id="1633631.GCA_001442925_01258"/>
<dbReference type="FunFam" id="3.40.50.300:FF:000134">
    <property type="entry name" value="Iron-enterobactin ABC transporter ATP-binding protein"/>
    <property type="match status" value="1"/>
</dbReference>
<accession>A0A0P1M6U5</accession>
<protein>
    <submittedName>
        <fullName evidence="8">Iron complex transport system ATP-binding protein</fullName>
    </submittedName>
</protein>
<accession>A0A0P1LP97</accession>
<keyword evidence="3 8" id="KW-0067">ATP-binding</keyword>
<dbReference type="InterPro" id="IPR003439">
    <property type="entry name" value="ABC_transporter-like_ATP-bd"/>
</dbReference>
<dbReference type="GO" id="GO:0016887">
    <property type="term" value="F:ATP hydrolysis activity"/>
    <property type="evidence" value="ECO:0007669"/>
    <property type="project" value="InterPro"/>
</dbReference>
<dbReference type="SMART" id="SM00382">
    <property type="entry name" value="AAA"/>
    <property type="match status" value="1"/>
</dbReference>
<dbReference type="PROSITE" id="PS50893">
    <property type="entry name" value="ABC_TRANSPORTER_2"/>
    <property type="match status" value="1"/>
</dbReference>
<dbReference type="EMBL" id="CZVI01000007">
    <property type="protein sequence ID" value="CUS83520.1"/>
    <property type="molecule type" value="Genomic_DNA"/>
</dbReference>
<keyword evidence="10" id="KW-1185">Reference proteome</keyword>
<dbReference type="EMBL" id="FAOP01000005">
    <property type="protein sequence ID" value="CUU05482.1"/>
    <property type="molecule type" value="Genomic_DNA"/>
</dbReference>
<accession>A0A0N7MP99</accession>
<dbReference type="InterPro" id="IPR003593">
    <property type="entry name" value="AAA+_ATPase"/>
</dbReference>
<evidence type="ECO:0000256" key="1">
    <source>
        <dbReference type="ARBA" id="ARBA00022448"/>
    </source>
</evidence>
<keyword evidence="1" id="KW-0813">Transport</keyword>
<dbReference type="CDD" id="cd03214">
    <property type="entry name" value="ABC_Iron-Siderophores_B12_Hemin"/>
    <property type="match status" value="1"/>
</dbReference>
<dbReference type="AlphaFoldDB" id="A0A0P1MRW4"/>
<accession>A0A0P1M7U7</accession>
<comment type="function">
    <text evidence="5">Part of the ABC transporter complex HmuTUV involved in hemin import. Responsible for energy coupling to the transport system.</text>
</comment>
<evidence type="ECO:0000256" key="5">
    <source>
        <dbReference type="ARBA" id="ARBA00037066"/>
    </source>
</evidence>
<dbReference type="PANTHER" id="PTHR42794:SF1">
    <property type="entry name" value="HEMIN IMPORT ATP-BINDING PROTEIN HMUV"/>
    <property type="match status" value="1"/>
</dbReference>
<dbReference type="InterPro" id="IPR017871">
    <property type="entry name" value="ABC_transporter-like_CS"/>
</dbReference>
<evidence type="ECO:0000313" key="10">
    <source>
        <dbReference type="Proteomes" id="UP000182200"/>
    </source>
</evidence>
<dbReference type="SUPFAM" id="SSF52540">
    <property type="entry name" value="P-loop containing nucleoside triphosphate hydrolases"/>
    <property type="match status" value="1"/>
</dbReference>
<name>A0A0P1MRW4_9BACT</name>
<accession>A0A0P1LXI1</accession>
<dbReference type="Proteomes" id="UP000182011">
    <property type="component" value="Unassembled WGS sequence"/>
</dbReference>
<accession>A0A0P1M804</accession>
<feature type="domain" description="ABC transporter" evidence="6">
    <location>
        <begin position="23"/>
        <end position="259"/>
    </location>
</feature>
<dbReference type="Pfam" id="PF00005">
    <property type="entry name" value="ABC_tran"/>
    <property type="match status" value="1"/>
</dbReference>
<gene>
    <name evidence="8" type="ORF">JGI4_01263</name>
    <name evidence="7" type="ORF">JGI8_00703</name>
</gene>
<dbReference type="InterPro" id="IPR027417">
    <property type="entry name" value="P-loop_NTPase"/>
</dbReference>
<dbReference type="GO" id="GO:0005524">
    <property type="term" value="F:ATP binding"/>
    <property type="evidence" value="ECO:0007669"/>
    <property type="project" value="UniProtKB-KW"/>
</dbReference>
<dbReference type="PROSITE" id="PS00211">
    <property type="entry name" value="ABC_TRANSPORTER_1"/>
    <property type="match status" value="1"/>
</dbReference>
<reference evidence="8 9" key="2">
    <citation type="submission" date="2015-11" db="EMBL/GenBank/DDBJ databases">
        <authorList>
            <person name="Zhang Y."/>
            <person name="Guo Z."/>
        </authorList>
    </citation>
    <scope>NUCLEOTIDE SEQUENCE [LARGE SCALE GENOMIC DNA]</scope>
    <source>
        <strain evidence="8">JGI-4</strain>
    </source>
</reference>
<evidence type="ECO:0000256" key="2">
    <source>
        <dbReference type="ARBA" id="ARBA00022741"/>
    </source>
</evidence>
<evidence type="ECO:0000256" key="4">
    <source>
        <dbReference type="ARBA" id="ARBA00022967"/>
    </source>
</evidence>
<evidence type="ECO:0000256" key="3">
    <source>
        <dbReference type="ARBA" id="ARBA00022840"/>
    </source>
</evidence>
<dbReference type="Gene3D" id="3.40.50.300">
    <property type="entry name" value="P-loop containing nucleotide triphosphate hydrolases"/>
    <property type="match status" value="1"/>
</dbReference>
<evidence type="ECO:0000313" key="7">
    <source>
        <dbReference type="EMBL" id="CUS83520.1"/>
    </source>
</evidence>
<evidence type="ECO:0000313" key="9">
    <source>
        <dbReference type="Proteomes" id="UP000182011"/>
    </source>
</evidence>
<dbReference type="PANTHER" id="PTHR42794">
    <property type="entry name" value="HEMIN IMPORT ATP-BINDING PROTEIN HMUV"/>
    <property type="match status" value="1"/>
</dbReference>
<keyword evidence="4" id="KW-1278">Translocase</keyword>
<sequence>MQNFPFLFKFLVRLHNEFKVMIVKVNNICFSYGRTPVLRNISFEVEQGEFVSLIGPNGSGKTTLLKILMRLLIPNKGEVLIYNRSLNSYSLKELAKIIGFVPQDNFFPFPYTVLETVLMGRNPYLKGIGFESKEDIKIALEAMELTNIKELADKPVTSLSFGERQMVLIARALAQQPKIILLDEPNAHLDISHQIETFSLLKTLARERNTSIISVSHDLNLISSYSDKVILLSKGQIHSIGKPDIVLTEENIKNVYGADVLVDLNPATGKPRITLLPDKIRQFSDKLKIKKEINHERF</sequence>
<reference evidence="7 10" key="1">
    <citation type="submission" date="2015-11" db="EMBL/GenBank/DDBJ databases">
        <authorList>
            <person name="Varghese N."/>
        </authorList>
    </citation>
    <scope>NUCLEOTIDE SEQUENCE [LARGE SCALE GENOMIC DNA]</scope>
    <source>
        <strain evidence="7 10">JGI-8</strain>
    </source>
</reference>
<organism evidence="8 9">
    <name type="scientific">Candidatus Kryptonium thompsonii</name>
    <dbReference type="NCBI Taxonomy" id="1633631"/>
    <lineage>
        <taxon>Bacteria</taxon>
        <taxon>Pseudomonadati</taxon>
        <taxon>Candidatus Kryptoniota</taxon>
        <taxon>Candidatus Kryptonium</taxon>
    </lineage>
</organism>